<evidence type="ECO:0000256" key="10">
    <source>
        <dbReference type="SAM" id="MobiDB-lite"/>
    </source>
</evidence>
<keyword evidence="6" id="KW-0460">Magnesium</keyword>
<dbReference type="InterPro" id="IPR000222">
    <property type="entry name" value="PP2C_BS"/>
</dbReference>
<evidence type="ECO:0000313" key="13">
    <source>
        <dbReference type="EnsemblMetazoa" id="KAF7488466.1"/>
    </source>
</evidence>
<dbReference type="GO" id="GO:0046872">
    <property type="term" value="F:metal ion binding"/>
    <property type="evidence" value="ECO:0007669"/>
    <property type="project" value="UniProtKB-KW"/>
</dbReference>
<feature type="region of interest" description="Disordered" evidence="10">
    <location>
        <begin position="215"/>
        <end position="267"/>
    </location>
</feature>
<evidence type="ECO:0000313" key="14">
    <source>
        <dbReference type="Proteomes" id="UP000070412"/>
    </source>
</evidence>
<dbReference type="SUPFAM" id="SSF81606">
    <property type="entry name" value="PP2C-like"/>
    <property type="match status" value="1"/>
</dbReference>
<keyword evidence="7 9" id="KW-0904">Protein phosphatase</keyword>
<sequence length="511" mass="57412">MGPYLSKPKTQITTSYDQGSHFKYCTAEMQGWRKTQEDAHVARLHFDGEDTAFFGVFDGHGGEEVSRYCALYLPDFIRDCSLYKENKISEAIEECFLRFDRKLLEPDVQAELAKIGCIDDPDDIDENETIDLKKEASMSLAQIIGKNLEYLKNNVNDAEKDGQINGENHINMEEDHNDDKSTENKDESEQSSPPSKGEKKHLINETLRAFLSDYSYSDDDEEDDEDEEIENNDDDDDDDEDIDEGINSSSESDDSEDENDDADDEEIGDNKFFQSLSPANRGPAKESGSTAIVAIIRANTVYVGNIGDSRCVISRNGKAIDLSQDHKPEDKIEKDRILNAGAEIIDGRVNGGLNLSRAFGDHIYKTKEDLSDREQMIVALPDIETFEIDWDSDQFLFLACDGIWNSMNSQEVVDFINERLRDDKSLKEICEELFKACLAPNTNGDGSGCDNMTCILIQLHKEKLPNIKRTLDADGVDDHDSDGENLSKFKKSKISKEEEDLFKPGPSTSSG</sequence>
<keyword evidence="5 9" id="KW-0378">Hydrolase</keyword>
<evidence type="ECO:0000256" key="9">
    <source>
        <dbReference type="RuleBase" id="RU003465"/>
    </source>
</evidence>
<dbReference type="InterPro" id="IPR001932">
    <property type="entry name" value="PPM-type_phosphatase-like_dom"/>
</dbReference>
<feature type="compositionally biased region" description="Basic and acidic residues" evidence="10">
    <location>
        <begin position="170"/>
        <end position="188"/>
    </location>
</feature>
<name>A0A834R4A8_SARSC</name>
<dbReference type="GO" id="GO:0004722">
    <property type="term" value="F:protein serine/threonine phosphatase activity"/>
    <property type="evidence" value="ECO:0007669"/>
    <property type="project" value="UniProtKB-EC"/>
</dbReference>
<feature type="domain" description="PPM-type phosphatase" evidence="11">
    <location>
        <begin position="23"/>
        <end position="459"/>
    </location>
</feature>
<evidence type="ECO:0000256" key="3">
    <source>
        <dbReference type="ARBA" id="ARBA00013081"/>
    </source>
</evidence>
<evidence type="ECO:0000256" key="8">
    <source>
        <dbReference type="ARBA" id="ARBA00023211"/>
    </source>
</evidence>
<evidence type="ECO:0000259" key="11">
    <source>
        <dbReference type="PROSITE" id="PS51746"/>
    </source>
</evidence>
<dbReference type="Proteomes" id="UP000070412">
    <property type="component" value="Unassembled WGS sequence"/>
</dbReference>
<dbReference type="PANTHER" id="PTHR13832">
    <property type="entry name" value="PROTEIN PHOSPHATASE 2C"/>
    <property type="match status" value="1"/>
</dbReference>
<dbReference type="OrthoDB" id="10264738at2759"/>
<accession>A0A834R4A8</accession>
<comment type="cofactor">
    <cofactor evidence="1">
        <name>Mn(2+)</name>
        <dbReference type="ChEBI" id="CHEBI:29035"/>
    </cofactor>
</comment>
<organism evidence="12">
    <name type="scientific">Sarcoptes scabiei</name>
    <name type="common">Itch mite</name>
    <name type="synonym">Acarus scabiei</name>
    <dbReference type="NCBI Taxonomy" id="52283"/>
    <lineage>
        <taxon>Eukaryota</taxon>
        <taxon>Metazoa</taxon>
        <taxon>Ecdysozoa</taxon>
        <taxon>Arthropoda</taxon>
        <taxon>Chelicerata</taxon>
        <taxon>Arachnida</taxon>
        <taxon>Acari</taxon>
        <taxon>Acariformes</taxon>
        <taxon>Sarcoptiformes</taxon>
        <taxon>Astigmata</taxon>
        <taxon>Psoroptidia</taxon>
        <taxon>Sarcoptoidea</taxon>
        <taxon>Sarcoptidae</taxon>
        <taxon>Sarcoptinae</taxon>
        <taxon>Sarcoptes</taxon>
    </lineage>
</organism>
<feature type="compositionally biased region" description="Acidic residues" evidence="10">
    <location>
        <begin position="216"/>
        <end position="244"/>
    </location>
</feature>
<keyword evidence="4" id="KW-0479">Metal-binding</keyword>
<evidence type="ECO:0000256" key="4">
    <source>
        <dbReference type="ARBA" id="ARBA00022723"/>
    </source>
</evidence>
<dbReference type="PROSITE" id="PS01032">
    <property type="entry name" value="PPM_1"/>
    <property type="match status" value="1"/>
</dbReference>
<dbReference type="EMBL" id="WVUK01000066">
    <property type="protein sequence ID" value="KAF7488466.1"/>
    <property type="molecule type" value="Genomic_DNA"/>
</dbReference>
<dbReference type="InterPro" id="IPR036457">
    <property type="entry name" value="PPM-type-like_dom_sf"/>
</dbReference>
<evidence type="ECO:0000256" key="2">
    <source>
        <dbReference type="ARBA" id="ARBA00006702"/>
    </source>
</evidence>
<reference evidence="13" key="3">
    <citation type="submission" date="2022-06" db="UniProtKB">
        <authorList>
            <consortium name="EnsemblMetazoa"/>
        </authorList>
    </citation>
    <scope>IDENTIFICATION</scope>
</reference>
<dbReference type="InterPro" id="IPR015655">
    <property type="entry name" value="PP2C"/>
</dbReference>
<evidence type="ECO:0000256" key="1">
    <source>
        <dbReference type="ARBA" id="ARBA00001936"/>
    </source>
</evidence>
<dbReference type="CDD" id="cd00143">
    <property type="entry name" value="PP2Cc"/>
    <property type="match status" value="1"/>
</dbReference>
<dbReference type="Pfam" id="PF00481">
    <property type="entry name" value="PP2C"/>
    <property type="match status" value="2"/>
</dbReference>
<gene>
    <name evidence="12" type="ORF">SSS_3552</name>
</gene>
<feature type="compositionally biased region" description="Acidic residues" evidence="10">
    <location>
        <begin position="251"/>
        <end position="267"/>
    </location>
</feature>
<comment type="similarity">
    <text evidence="2 9">Belongs to the PP2C family.</text>
</comment>
<dbReference type="PROSITE" id="PS51746">
    <property type="entry name" value="PPM_2"/>
    <property type="match status" value="1"/>
</dbReference>
<keyword evidence="14" id="KW-1185">Reference proteome</keyword>
<proteinExistence type="inferred from homology"/>
<feature type="region of interest" description="Disordered" evidence="10">
    <location>
        <begin position="472"/>
        <end position="511"/>
    </location>
</feature>
<evidence type="ECO:0000256" key="7">
    <source>
        <dbReference type="ARBA" id="ARBA00022912"/>
    </source>
</evidence>
<reference evidence="14" key="1">
    <citation type="journal article" date="2020" name="PLoS Negl. Trop. Dis.">
        <title>High-quality nuclear genome for Sarcoptes scabiei-A critical resource for a neglected parasite.</title>
        <authorList>
            <person name="Korhonen P.K."/>
            <person name="Gasser R.B."/>
            <person name="Ma G."/>
            <person name="Wang T."/>
            <person name="Stroehlein A.J."/>
            <person name="Young N.D."/>
            <person name="Ang C.S."/>
            <person name="Fernando D.D."/>
            <person name="Lu H.C."/>
            <person name="Taylor S."/>
            <person name="Reynolds S.L."/>
            <person name="Mofiz E."/>
            <person name="Najaraj S.H."/>
            <person name="Gowda H."/>
            <person name="Madugundu A."/>
            <person name="Renuse S."/>
            <person name="Holt D."/>
            <person name="Pandey A."/>
            <person name="Papenfuss A.T."/>
            <person name="Fischer K."/>
        </authorList>
    </citation>
    <scope>NUCLEOTIDE SEQUENCE [LARGE SCALE GENOMIC DNA]</scope>
</reference>
<evidence type="ECO:0000256" key="6">
    <source>
        <dbReference type="ARBA" id="ARBA00022842"/>
    </source>
</evidence>
<dbReference type="PANTHER" id="PTHR13832:SF803">
    <property type="entry name" value="PROTEIN PHOSPHATASE 1G"/>
    <property type="match status" value="1"/>
</dbReference>
<dbReference type="AlphaFoldDB" id="A0A834R4A8"/>
<keyword evidence="8" id="KW-0464">Manganese</keyword>
<dbReference type="EC" id="3.1.3.16" evidence="3"/>
<protein>
    <recommendedName>
        <fullName evidence="3">protein-serine/threonine phosphatase</fullName>
        <ecNumber evidence="3">3.1.3.16</ecNumber>
    </recommendedName>
</protein>
<evidence type="ECO:0000313" key="12">
    <source>
        <dbReference type="EMBL" id="KAF7488466.1"/>
    </source>
</evidence>
<evidence type="ECO:0000256" key="5">
    <source>
        <dbReference type="ARBA" id="ARBA00022801"/>
    </source>
</evidence>
<dbReference type="Gene3D" id="3.60.40.10">
    <property type="entry name" value="PPM-type phosphatase domain"/>
    <property type="match status" value="2"/>
</dbReference>
<reference evidence="12" key="2">
    <citation type="submission" date="2020-01" db="EMBL/GenBank/DDBJ databases">
        <authorList>
            <person name="Korhonen P.K.K."/>
            <person name="Guangxu M.G."/>
            <person name="Wang T.W."/>
            <person name="Stroehlein A.J.S."/>
            <person name="Young N.D."/>
            <person name="Ang C.-S.A."/>
            <person name="Fernando D.W.F."/>
            <person name="Lu H.L."/>
            <person name="Taylor S.T."/>
            <person name="Ehtesham M.E.M."/>
            <person name="Najaraj S.H.N."/>
            <person name="Harsha G.H.G."/>
            <person name="Madugundu A.M."/>
            <person name="Renuse S.R."/>
            <person name="Holt D.H."/>
            <person name="Pandey A.P."/>
            <person name="Papenfuss A.P."/>
            <person name="Gasser R.B.G."/>
            <person name="Fischer K.F."/>
        </authorList>
    </citation>
    <scope>NUCLEOTIDE SEQUENCE</scope>
    <source>
        <strain evidence="12">SSS_KF_BRIS2020</strain>
    </source>
</reference>
<dbReference type="SMART" id="SM00332">
    <property type="entry name" value="PP2Cc"/>
    <property type="match status" value="1"/>
</dbReference>
<feature type="region of interest" description="Disordered" evidence="10">
    <location>
        <begin position="159"/>
        <end position="200"/>
    </location>
</feature>
<dbReference type="EnsemblMetazoa" id="SSS_3552s_mrna">
    <property type="protein sequence ID" value="KAF7488466.1"/>
    <property type="gene ID" value="SSS_3552"/>
</dbReference>